<name>A0A143DF48_9PROT</name>
<evidence type="ECO:0000313" key="1">
    <source>
        <dbReference type="EMBL" id="AMW34893.1"/>
    </source>
</evidence>
<protein>
    <submittedName>
        <fullName evidence="1">Uncharacterized protein</fullName>
    </submittedName>
</protein>
<dbReference type="Proteomes" id="UP000076066">
    <property type="component" value="Chromosome"/>
</dbReference>
<reference evidence="1 2" key="1">
    <citation type="submission" date="2016-02" db="EMBL/GenBank/DDBJ databases">
        <title>Complete Genome of H5569, the type strain of the newly described species Haematospirillium jordaniae.</title>
        <authorList>
            <person name="Nicholson A.C."/>
            <person name="Humrighouse B.W."/>
            <person name="Loparov V."/>
            <person name="McQuiston J.R."/>
        </authorList>
    </citation>
    <scope>NUCLEOTIDE SEQUENCE [LARGE SCALE GENOMIC DNA]</scope>
    <source>
        <strain evidence="1 2">H5569</strain>
    </source>
</reference>
<proteinExistence type="predicted"/>
<dbReference type="RefSeq" id="WP_066134972.1">
    <property type="nucleotide sequence ID" value="NZ_CP014525.1"/>
</dbReference>
<dbReference type="KEGG" id="hjo:AY555_06535"/>
<gene>
    <name evidence="1" type="ORF">AY555_06535</name>
</gene>
<keyword evidence="2" id="KW-1185">Reference proteome</keyword>
<dbReference type="AlphaFoldDB" id="A0A143DF48"/>
<dbReference type="STRING" id="1549855.AY555_06535"/>
<accession>A0A143DF48</accession>
<organism evidence="1 2">
    <name type="scientific">Haematospirillum jordaniae</name>
    <dbReference type="NCBI Taxonomy" id="1549855"/>
    <lineage>
        <taxon>Bacteria</taxon>
        <taxon>Pseudomonadati</taxon>
        <taxon>Pseudomonadota</taxon>
        <taxon>Alphaproteobacteria</taxon>
        <taxon>Rhodospirillales</taxon>
        <taxon>Novispirillaceae</taxon>
        <taxon>Haematospirillum</taxon>
    </lineage>
</organism>
<sequence length="63" mass="6710">MAEDPDGVTGLVTLRVVFPFGYEGVIRKDGDTVSVPVDVARNLIARGKAALVSPKPATEKRTK</sequence>
<dbReference type="GeneID" id="53316811"/>
<dbReference type="EMBL" id="CP014525">
    <property type="protein sequence ID" value="AMW34893.1"/>
    <property type="molecule type" value="Genomic_DNA"/>
</dbReference>
<evidence type="ECO:0000313" key="2">
    <source>
        <dbReference type="Proteomes" id="UP000076066"/>
    </source>
</evidence>